<protein>
    <recommendedName>
        <fullName evidence="3">protein-serine/threonine phosphatase</fullName>
        <ecNumber evidence="3">3.1.3.16</ecNumber>
    </recommendedName>
</protein>
<accession>A0AAD7PPF9</accession>
<dbReference type="GO" id="GO:0004722">
    <property type="term" value="F:protein serine/threonine phosphatase activity"/>
    <property type="evidence" value="ECO:0007669"/>
    <property type="project" value="UniProtKB-EC"/>
</dbReference>
<dbReference type="PROSITE" id="PS51746">
    <property type="entry name" value="PPM_2"/>
    <property type="match status" value="1"/>
</dbReference>
<proteinExistence type="inferred from homology"/>
<dbReference type="PANTHER" id="PTHR47992">
    <property type="entry name" value="PROTEIN PHOSPHATASE"/>
    <property type="match status" value="1"/>
</dbReference>
<keyword evidence="13" id="KW-1185">Reference proteome</keyword>
<reference evidence="12" key="1">
    <citation type="journal article" date="2023" name="Science">
        <title>Elucidation of the pathway for biosynthesis of saponin adjuvants from the soapbark tree.</title>
        <authorList>
            <person name="Reed J."/>
            <person name="Orme A."/>
            <person name="El-Demerdash A."/>
            <person name="Owen C."/>
            <person name="Martin L.B.B."/>
            <person name="Misra R.C."/>
            <person name="Kikuchi S."/>
            <person name="Rejzek M."/>
            <person name="Martin A.C."/>
            <person name="Harkess A."/>
            <person name="Leebens-Mack J."/>
            <person name="Louveau T."/>
            <person name="Stephenson M.J."/>
            <person name="Osbourn A."/>
        </authorList>
    </citation>
    <scope>NUCLEOTIDE SEQUENCE</scope>
    <source>
        <strain evidence="12">S10</strain>
    </source>
</reference>
<evidence type="ECO:0000313" key="13">
    <source>
        <dbReference type="Proteomes" id="UP001163823"/>
    </source>
</evidence>
<feature type="region of interest" description="Disordered" evidence="10">
    <location>
        <begin position="1"/>
        <end position="40"/>
    </location>
</feature>
<comment type="caution">
    <text evidence="12">The sequence shown here is derived from an EMBL/GenBank/DDBJ whole genome shotgun (WGS) entry which is preliminary data.</text>
</comment>
<dbReference type="FunFam" id="3.60.40.10:FF:000291">
    <property type="entry name" value="Protein phosphatase 2C 50"/>
    <property type="match status" value="1"/>
</dbReference>
<evidence type="ECO:0000256" key="2">
    <source>
        <dbReference type="ARBA" id="ARBA00001946"/>
    </source>
</evidence>
<comment type="cofactor">
    <cofactor evidence="2">
        <name>Mg(2+)</name>
        <dbReference type="ChEBI" id="CHEBI:18420"/>
    </cofactor>
</comment>
<keyword evidence="7 9" id="KW-0904">Protein phosphatase</keyword>
<dbReference type="AlphaFoldDB" id="A0AAD7PPF9"/>
<dbReference type="Proteomes" id="UP001163823">
    <property type="component" value="Chromosome 7"/>
</dbReference>
<dbReference type="InterPro" id="IPR036457">
    <property type="entry name" value="PPM-type-like_dom_sf"/>
</dbReference>
<sequence length="368" mass="40204">MADISTTFRDQDLSKDTRKSSGSKSENMEAAVAPVASQCDGGGGDGDVYKEIKTNEGVKAAEVRCIGRNNKGVTWGFSLDKGKQQEMEDNVAVVPGFMKLPCDMVGGCTAPECRYAAVESPVHYFGVFDGHGGDQMNTKVSHYCSKKLHEFVAEEWGKEVDECRWNKRWEVAFTRAYNKADDVFKDKTLAPNYVGSTALVVVLSACQIIAANCGDSRAVLCRGGQAIPLTVDHKLSREDEVSRITNAGASIYFLDCPRVEGILSMTRAIGDQSLKPGVISDPEVTFMTRSEEDECLILASDGIWDVMSNEKVIGLAHKMLRHLRKQLATGNEGPAEYVAKLVLGTALHITTDNISVIVVDLKWPKRGR</sequence>
<feature type="domain" description="PPM-type phosphatase" evidence="11">
    <location>
        <begin position="74"/>
        <end position="361"/>
    </location>
</feature>
<keyword evidence="5 9" id="KW-0378">Hydrolase</keyword>
<dbReference type="CDD" id="cd00143">
    <property type="entry name" value="PP2Cc"/>
    <property type="match status" value="1"/>
</dbReference>
<comment type="similarity">
    <text evidence="9">Belongs to the PP2C family.</text>
</comment>
<evidence type="ECO:0000256" key="4">
    <source>
        <dbReference type="ARBA" id="ARBA00022723"/>
    </source>
</evidence>
<comment type="cofactor">
    <cofactor evidence="1">
        <name>Mn(2+)</name>
        <dbReference type="ChEBI" id="CHEBI:29035"/>
    </cofactor>
</comment>
<dbReference type="Pfam" id="PF00481">
    <property type="entry name" value="PP2C"/>
    <property type="match status" value="1"/>
</dbReference>
<evidence type="ECO:0000256" key="10">
    <source>
        <dbReference type="SAM" id="MobiDB-lite"/>
    </source>
</evidence>
<evidence type="ECO:0000256" key="3">
    <source>
        <dbReference type="ARBA" id="ARBA00013081"/>
    </source>
</evidence>
<evidence type="ECO:0000259" key="11">
    <source>
        <dbReference type="PROSITE" id="PS51746"/>
    </source>
</evidence>
<evidence type="ECO:0000256" key="5">
    <source>
        <dbReference type="ARBA" id="ARBA00022801"/>
    </source>
</evidence>
<dbReference type="Gene3D" id="3.60.40.10">
    <property type="entry name" value="PPM-type phosphatase domain"/>
    <property type="match status" value="1"/>
</dbReference>
<dbReference type="SUPFAM" id="SSF81606">
    <property type="entry name" value="PP2C-like"/>
    <property type="match status" value="1"/>
</dbReference>
<evidence type="ECO:0000256" key="8">
    <source>
        <dbReference type="ARBA" id="ARBA00023211"/>
    </source>
</evidence>
<dbReference type="EMBL" id="JARAOO010000007">
    <property type="protein sequence ID" value="KAJ7963073.1"/>
    <property type="molecule type" value="Genomic_DNA"/>
</dbReference>
<dbReference type="GO" id="GO:0046872">
    <property type="term" value="F:metal ion binding"/>
    <property type="evidence" value="ECO:0007669"/>
    <property type="project" value="UniProtKB-KW"/>
</dbReference>
<evidence type="ECO:0000256" key="1">
    <source>
        <dbReference type="ARBA" id="ARBA00001936"/>
    </source>
</evidence>
<name>A0AAD7PPF9_QUISA</name>
<keyword evidence="4" id="KW-0479">Metal-binding</keyword>
<dbReference type="InterPro" id="IPR015655">
    <property type="entry name" value="PP2C"/>
</dbReference>
<evidence type="ECO:0000256" key="7">
    <source>
        <dbReference type="ARBA" id="ARBA00022912"/>
    </source>
</evidence>
<dbReference type="InterPro" id="IPR001932">
    <property type="entry name" value="PPM-type_phosphatase-like_dom"/>
</dbReference>
<evidence type="ECO:0000256" key="9">
    <source>
        <dbReference type="RuleBase" id="RU003465"/>
    </source>
</evidence>
<dbReference type="PROSITE" id="PS01032">
    <property type="entry name" value="PPM_1"/>
    <property type="match status" value="1"/>
</dbReference>
<dbReference type="EC" id="3.1.3.16" evidence="3"/>
<dbReference type="KEGG" id="qsa:O6P43_018214"/>
<organism evidence="12 13">
    <name type="scientific">Quillaja saponaria</name>
    <name type="common">Soap bark tree</name>
    <dbReference type="NCBI Taxonomy" id="32244"/>
    <lineage>
        <taxon>Eukaryota</taxon>
        <taxon>Viridiplantae</taxon>
        <taxon>Streptophyta</taxon>
        <taxon>Embryophyta</taxon>
        <taxon>Tracheophyta</taxon>
        <taxon>Spermatophyta</taxon>
        <taxon>Magnoliopsida</taxon>
        <taxon>eudicotyledons</taxon>
        <taxon>Gunneridae</taxon>
        <taxon>Pentapetalae</taxon>
        <taxon>rosids</taxon>
        <taxon>fabids</taxon>
        <taxon>Fabales</taxon>
        <taxon>Quillajaceae</taxon>
        <taxon>Quillaja</taxon>
    </lineage>
</organism>
<evidence type="ECO:0000313" key="12">
    <source>
        <dbReference type="EMBL" id="KAJ7963073.1"/>
    </source>
</evidence>
<gene>
    <name evidence="12" type="ORF">O6P43_018214</name>
</gene>
<evidence type="ECO:0000256" key="6">
    <source>
        <dbReference type="ARBA" id="ARBA00022842"/>
    </source>
</evidence>
<keyword evidence="6" id="KW-0460">Magnesium</keyword>
<feature type="compositionally biased region" description="Basic and acidic residues" evidence="10">
    <location>
        <begin position="9"/>
        <end position="19"/>
    </location>
</feature>
<keyword evidence="8" id="KW-0464">Manganese</keyword>
<dbReference type="SMART" id="SM00332">
    <property type="entry name" value="PP2Cc"/>
    <property type="match status" value="1"/>
</dbReference>
<dbReference type="InterPro" id="IPR000222">
    <property type="entry name" value="PP2C_BS"/>
</dbReference>